<evidence type="ECO:0000256" key="5">
    <source>
        <dbReference type="SAM" id="SignalP"/>
    </source>
</evidence>
<dbReference type="EMBL" id="CP029185">
    <property type="protein sequence ID" value="AWH88669.1"/>
    <property type="molecule type" value="Genomic_DNA"/>
</dbReference>
<dbReference type="Gene3D" id="1.20.120.1490">
    <property type="match status" value="1"/>
</dbReference>
<dbReference type="InterPro" id="IPR012899">
    <property type="entry name" value="LTXXQ"/>
</dbReference>
<reference evidence="6 7" key="1">
    <citation type="journal article" date="2019" name="Int. J. Syst. Evol. Microbiol.">
        <title>Limnobaculum parvum gen. nov., sp. nov., isolated from a freshwater lake.</title>
        <authorList>
            <person name="Baek C."/>
            <person name="Shin S.K."/>
            <person name="Yi H."/>
        </authorList>
    </citation>
    <scope>NUCLEOTIDE SEQUENCE [LARGE SCALE GENOMIC DNA]</scope>
    <source>
        <strain evidence="6 7">HYN0051</strain>
    </source>
</reference>
<gene>
    <name evidence="6" type="primary">cpxP</name>
    <name evidence="6" type="ORF">HYN51_08930</name>
</gene>
<dbReference type="CDD" id="cd09916">
    <property type="entry name" value="CpxP_like"/>
    <property type="match status" value="1"/>
</dbReference>
<dbReference type="AlphaFoldDB" id="A0A2Y9TYY5"/>
<name>A0A2Y9TYY5_9GAMM</name>
<evidence type="ECO:0000256" key="1">
    <source>
        <dbReference type="ARBA" id="ARBA00004418"/>
    </source>
</evidence>
<evidence type="ECO:0000313" key="7">
    <source>
        <dbReference type="Proteomes" id="UP000244908"/>
    </source>
</evidence>
<evidence type="ECO:0000313" key="6">
    <source>
        <dbReference type="EMBL" id="AWH88669.1"/>
    </source>
</evidence>
<protein>
    <submittedName>
        <fullName evidence="6">Stress adaptor protein CpxP</fullName>
    </submittedName>
</protein>
<dbReference type="RefSeq" id="WP_108900727.1">
    <property type="nucleotide sequence ID" value="NZ_CP029185.2"/>
</dbReference>
<evidence type="ECO:0000256" key="2">
    <source>
        <dbReference type="ARBA" id="ARBA00008441"/>
    </source>
</evidence>
<dbReference type="Proteomes" id="UP000244908">
    <property type="component" value="Chromosome"/>
</dbReference>
<organism evidence="6 7">
    <name type="scientific">Limnobaculum parvum</name>
    <dbReference type="NCBI Taxonomy" id="2172103"/>
    <lineage>
        <taxon>Bacteria</taxon>
        <taxon>Pseudomonadati</taxon>
        <taxon>Pseudomonadota</taxon>
        <taxon>Gammaproteobacteria</taxon>
        <taxon>Enterobacterales</taxon>
        <taxon>Budviciaceae</taxon>
        <taxon>Limnobaculum</taxon>
    </lineage>
</organism>
<keyword evidence="7" id="KW-1185">Reference proteome</keyword>
<evidence type="ECO:0000256" key="4">
    <source>
        <dbReference type="ARBA" id="ARBA00022764"/>
    </source>
</evidence>
<accession>A0A2Y9TYY5</accession>
<dbReference type="InterPro" id="IPR052211">
    <property type="entry name" value="Cpx_auxiliary_protein"/>
</dbReference>
<dbReference type="GO" id="GO:0051082">
    <property type="term" value="F:unfolded protein binding"/>
    <property type="evidence" value="ECO:0007669"/>
    <property type="project" value="TreeGrafter"/>
</dbReference>
<proteinExistence type="inferred from homology"/>
<dbReference type="Pfam" id="PF07813">
    <property type="entry name" value="LTXXQ"/>
    <property type="match status" value="1"/>
</dbReference>
<keyword evidence="4" id="KW-0574">Periplasm</keyword>
<dbReference type="PIRSF" id="PIRSF034445">
    <property type="entry name" value="CpxP_Spy"/>
    <property type="match status" value="1"/>
</dbReference>
<feature type="chain" id="PRO_5015997946" evidence="5">
    <location>
        <begin position="24"/>
        <end position="182"/>
    </location>
</feature>
<dbReference type="NCBIfam" id="NF007687">
    <property type="entry name" value="PRK10363.1"/>
    <property type="match status" value="1"/>
</dbReference>
<keyword evidence="3 5" id="KW-0732">Signal</keyword>
<dbReference type="KEGG" id="lpv:HYN51_08930"/>
<dbReference type="PANTHER" id="PTHR38102:SF2">
    <property type="entry name" value="PERIPLASMIC PROTEIN CPXP"/>
    <property type="match status" value="1"/>
</dbReference>
<feature type="signal peptide" evidence="5">
    <location>
        <begin position="1"/>
        <end position="23"/>
    </location>
</feature>
<comment type="subcellular location">
    <subcellularLocation>
        <location evidence="1">Periplasm</location>
    </subcellularLocation>
</comment>
<dbReference type="PANTHER" id="PTHR38102">
    <property type="entry name" value="PERIPLASMIC CHAPERONE SPY"/>
    <property type="match status" value="1"/>
</dbReference>
<comment type="similarity">
    <text evidence="2">Belongs to the CpxP/Spy family.</text>
</comment>
<evidence type="ECO:0000256" key="3">
    <source>
        <dbReference type="ARBA" id="ARBA00022729"/>
    </source>
</evidence>
<sequence length="182" mass="20926">MMHKVNVLIMASMLALSTSTVLAADTKNAESSVEPVNCTETEACFSSVSPANSGEVLKTEVMRQHGLFEGLKLTAKQRQQMRDLIRQNYHDVMPQMYRDNMEAMHKLIIADKFDEDVARAQAEVIAKAQVERQVALARVNHQFYSLLTPEQQKIFNHNHSERMEMIQHRLDQMHKYDEPDPQ</sequence>
<dbReference type="GO" id="GO:0030288">
    <property type="term" value="C:outer membrane-bounded periplasmic space"/>
    <property type="evidence" value="ECO:0007669"/>
    <property type="project" value="TreeGrafter"/>
</dbReference>